<keyword evidence="4" id="KW-1185">Reference proteome</keyword>
<proteinExistence type="predicted"/>
<accession>A0A2B7WGQ7</accession>
<sequence>MFADVVMLFVPGFLTALMQFDELAEKSTPELILAIPPDSILFQGFLDFGSFEFVVTTEMLSVFISRMKEASTFPVIRIPNRAAPGLKSKMFIALITLPFGRPVFTVSQIEEKKRESRHGQIPSFEEPSGSLASRRPWNYSSTSPQRTYPVLNNSVIILPSKHVAPGFAATNLLQQAGYNIDSVVSKFKYIS</sequence>
<dbReference type="Proteomes" id="UP000224634">
    <property type="component" value="Unassembled WGS sequence"/>
</dbReference>
<feature type="region of interest" description="Disordered" evidence="1">
    <location>
        <begin position="114"/>
        <end position="143"/>
    </location>
</feature>
<evidence type="ECO:0000256" key="1">
    <source>
        <dbReference type="SAM" id="MobiDB-lite"/>
    </source>
</evidence>
<evidence type="ECO:0000256" key="2">
    <source>
        <dbReference type="SAM" id="SignalP"/>
    </source>
</evidence>
<name>A0A2B7WGQ7_POLH7</name>
<gene>
    <name evidence="3" type="ORF">AJ80_09892</name>
</gene>
<protein>
    <submittedName>
        <fullName evidence="3">Uncharacterized protein</fullName>
    </submittedName>
</protein>
<feature type="signal peptide" evidence="2">
    <location>
        <begin position="1"/>
        <end position="16"/>
    </location>
</feature>
<dbReference type="AlphaFoldDB" id="A0A2B7WGQ7"/>
<evidence type="ECO:0000313" key="4">
    <source>
        <dbReference type="Proteomes" id="UP000224634"/>
    </source>
</evidence>
<organism evidence="3 4">
    <name type="scientific">Polytolypa hystricis (strain UAMH7299)</name>
    <dbReference type="NCBI Taxonomy" id="1447883"/>
    <lineage>
        <taxon>Eukaryota</taxon>
        <taxon>Fungi</taxon>
        <taxon>Dikarya</taxon>
        <taxon>Ascomycota</taxon>
        <taxon>Pezizomycotina</taxon>
        <taxon>Eurotiomycetes</taxon>
        <taxon>Eurotiomycetidae</taxon>
        <taxon>Onygenales</taxon>
        <taxon>Onygenales incertae sedis</taxon>
        <taxon>Polytolypa</taxon>
    </lineage>
</organism>
<keyword evidence="2" id="KW-0732">Signal</keyword>
<evidence type="ECO:0000313" key="3">
    <source>
        <dbReference type="EMBL" id="PGG95925.1"/>
    </source>
</evidence>
<comment type="caution">
    <text evidence="3">The sequence shown here is derived from an EMBL/GenBank/DDBJ whole genome shotgun (WGS) entry which is preliminary data.</text>
</comment>
<feature type="chain" id="PRO_5012518751" evidence="2">
    <location>
        <begin position="17"/>
        <end position="191"/>
    </location>
</feature>
<dbReference type="EMBL" id="PDNA01000392">
    <property type="protein sequence ID" value="PGG95925.1"/>
    <property type="molecule type" value="Genomic_DNA"/>
</dbReference>
<reference evidence="3 4" key="1">
    <citation type="submission" date="2017-10" db="EMBL/GenBank/DDBJ databases">
        <title>Comparative genomics in systemic dimorphic fungi from Ajellomycetaceae.</title>
        <authorList>
            <person name="Munoz J.F."/>
            <person name="Mcewen J.G."/>
            <person name="Clay O.K."/>
            <person name="Cuomo C.A."/>
        </authorList>
    </citation>
    <scope>NUCLEOTIDE SEQUENCE [LARGE SCALE GENOMIC DNA]</scope>
    <source>
        <strain evidence="3 4">UAMH7299</strain>
    </source>
</reference>